<dbReference type="InterPro" id="IPR025352">
    <property type="entry name" value="DUF4256"/>
</dbReference>
<comment type="caution">
    <text evidence="1">The sequence shown here is derived from an EMBL/GenBank/DDBJ whole genome shotgun (WGS) entry which is preliminary data.</text>
</comment>
<reference evidence="1 2" key="1">
    <citation type="journal article" date="2016" name="Nat. Commun.">
        <title>Thousands of microbial genomes shed light on interconnected biogeochemical processes in an aquifer system.</title>
        <authorList>
            <person name="Anantharaman K."/>
            <person name="Brown C.T."/>
            <person name="Hug L.A."/>
            <person name="Sharon I."/>
            <person name="Castelle C.J."/>
            <person name="Probst A.J."/>
            <person name="Thomas B.C."/>
            <person name="Singh A."/>
            <person name="Wilkins M.J."/>
            <person name="Karaoz U."/>
            <person name="Brodie E.L."/>
            <person name="Williams K.H."/>
            <person name="Hubbard S.S."/>
            <person name="Banfield J.F."/>
        </authorList>
    </citation>
    <scope>NUCLEOTIDE SEQUENCE [LARGE SCALE GENOMIC DNA]</scope>
</reference>
<dbReference type="AlphaFoldDB" id="A0A1F5FUA9"/>
<sequence length="174" mass="20051">MVNKTIEILRDRFEKNKHRHGGVSWSTIEDKLRKNMNLLATVEKMEKTGGEPDVVEIGDKLYFVDCSLESPKNRRSLCYDRKSRLSRKEHAPLSSAIEMATEIGIEILTGEDYRQLQSLGEIDLKTSSWVKTPKEVRDLGGAVFADRRYDRVFFYHNGAESYYASRGFRGKVKI</sequence>
<protein>
    <recommendedName>
        <fullName evidence="3">DUF4256 domain-containing protein</fullName>
    </recommendedName>
</protein>
<dbReference type="Proteomes" id="UP000179237">
    <property type="component" value="Unassembled WGS sequence"/>
</dbReference>
<gene>
    <name evidence="1" type="ORF">A2572_01905</name>
</gene>
<evidence type="ECO:0000313" key="2">
    <source>
        <dbReference type="Proteomes" id="UP000179237"/>
    </source>
</evidence>
<organism evidence="1 2">
    <name type="scientific">Candidatus Collierbacteria bacterium RIFOXYD1_FULL_40_9</name>
    <dbReference type="NCBI Taxonomy" id="1817731"/>
    <lineage>
        <taxon>Bacteria</taxon>
        <taxon>Candidatus Collieribacteriota</taxon>
    </lineage>
</organism>
<name>A0A1F5FUA9_9BACT</name>
<evidence type="ECO:0000313" key="1">
    <source>
        <dbReference type="EMBL" id="OGD83191.1"/>
    </source>
</evidence>
<accession>A0A1F5FUA9</accession>
<dbReference type="Pfam" id="PF14066">
    <property type="entry name" value="DUF4256"/>
    <property type="match status" value="1"/>
</dbReference>
<evidence type="ECO:0008006" key="3">
    <source>
        <dbReference type="Google" id="ProtNLM"/>
    </source>
</evidence>
<proteinExistence type="predicted"/>
<dbReference type="EMBL" id="MFAQ01000024">
    <property type="protein sequence ID" value="OGD83191.1"/>
    <property type="molecule type" value="Genomic_DNA"/>
</dbReference>